<dbReference type="InterPro" id="IPR008928">
    <property type="entry name" value="6-hairpin_glycosidase_sf"/>
</dbReference>
<evidence type="ECO:0000256" key="3">
    <source>
        <dbReference type="ARBA" id="ARBA00023295"/>
    </source>
</evidence>
<feature type="transmembrane region" description="Helical" evidence="4">
    <location>
        <begin position="12"/>
        <end position="30"/>
    </location>
</feature>
<evidence type="ECO:0000256" key="4">
    <source>
        <dbReference type="SAM" id="Phobius"/>
    </source>
</evidence>
<dbReference type="GO" id="GO:0005975">
    <property type="term" value="P:carbohydrate metabolic process"/>
    <property type="evidence" value="ECO:0007669"/>
    <property type="project" value="InterPro"/>
</dbReference>
<dbReference type="Gene3D" id="1.50.10.10">
    <property type="match status" value="1"/>
</dbReference>
<keyword evidence="4" id="KW-0812">Transmembrane</keyword>
<dbReference type="Proteomes" id="UP000094578">
    <property type="component" value="Unassembled WGS sequence"/>
</dbReference>
<dbReference type="SUPFAM" id="SSF48208">
    <property type="entry name" value="Six-hairpin glycosidases"/>
    <property type="match status" value="1"/>
</dbReference>
<organism evidence="5 6">
    <name type="scientific">Paenibacillus nuruki</name>
    <dbReference type="NCBI Taxonomy" id="1886670"/>
    <lineage>
        <taxon>Bacteria</taxon>
        <taxon>Bacillati</taxon>
        <taxon>Bacillota</taxon>
        <taxon>Bacilli</taxon>
        <taxon>Bacillales</taxon>
        <taxon>Paenibacillaceae</taxon>
        <taxon>Paenibacillus</taxon>
    </lineage>
</organism>
<dbReference type="RefSeq" id="WP_069326526.1">
    <property type="nucleotide sequence ID" value="NZ_MDER01000030.1"/>
</dbReference>
<dbReference type="AlphaFoldDB" id="A0A1E3L8U1"/>
<name>A0A1E3L8U1_9BACL</name>
<keyword evidence="4" id="KW-1133">Transmembrane helix</keyword>
<evidence type="ECO:0000313" key="5">
    <source>
        <dbReference type="EMBL" id="ODP29605.1"/>
    </source>
</evidence>
<keyword evidence="2" id="KW-0378">Hydrolase</keyword>
<dbReference type="STRING" id="1886670.PTI45_01088"/>
<dbReference type="PATRIC" id="fig|1886670.3.peg.1111"/>
<comment type="caution">
    <text evidence="5">The sequence shown here is derived from an EMBL/GenBank/DDBJ whole genome shotgun (WGS) entry which is preliminary data.</text>
</comment>
<keyword evidence="6" id="KW-1185">Reference proteome</keyword>
<comment type="similarity">
    <text evidence="1">Belongs to the glycosyl hydrolase 8 (cellulase D) family.</text>
</comment>
<sequence>MRRNQHHFVKKWMFFMLAFIIVIGIIWGVYTYRSQPSIPPTATFITSHMVNENGTLASRLLPAPPTNPDIVAGKEALSESLGLWMQYALMTDDQKSFEHSYTLLNQYFLNPEKHYIYWKLEPNGQSKVNTNALGDDLRIVAALLQASTQWQQQSYTTTAKQIVDTLLASDQQHGYLVDYHDFEHGYSADVLSLTYIDVPALEQMKQTNMISAEEYNKYTDLLRNTPNDGVFYPRTYSVATGKYNYDDTINLIDQLILALHRSELGQPSIELTAFMKKEFEQHHQLAGRYKRADQTADVAYESPAVYGLAILLALQEKDQAWAEQLYAQMLTMRGWDQAYPGGYVFDGDTHIFDNLFPLLAETLLQKGSETK</sequence>
<dbReference type="EMBL" id="MDER01000030">
    <property type="protein sequence ID" value="ODP29605.1"/>
    <property type="molecule type" value="Genomic_DNA"/>
</dbReference>
<proteinExistence type="inferred from homology"/>
<dbReference type="InterPro" id="IPR002037">
    <property type="entry name" value="Glyco_hydro_8"/>
</dbReference>
<keyword evidence="4" id="KW-0472">Membrane</keyword>
<dbReference type="GO" id="GO:0004553">
    <property type="term" value="F:hydrolase activity, hydrolyzing O-glycosyl compounds"/>
    <property type="evidence" value="ECO:0007669"/>
    <property type="project" value="InterPro"/>
</dbReference>
<gene>
    <name evidence="5" type="ORF">PTI45_01088</name>
</gene>
<accession>A0A1E3L8U1</accession>
<evidence type="ECO:0008006" key="7">
    <source>
        <dbReference type="Google" id="ProtNLM"/>
    </source>
</evidence>
<protein>
    <recommendedName>
        <fullName evidence="7">Glycosyl hydrolase</fullName>
    </recommendedName>
</protein>
<dbReference type="InterPro" id="IPR012341">
    <property type="entry name" value="6hp_glycosidase-like_sf"/>
</dbReference>
<keyword evidence="3" id="KW-0326">Glycosidase</keyword>
<evidence type="ECO:0000313" key="6">
    <source>
        <dbReference type="Proteomes" id="UP000094578"/>
    </source>
</evidence>
<evidence type="ECO:0000256" key="2">
    <source>
        <dbReference type="ARBA" id="ARBA00022801"/>
    </source>
</evidence>
<dbReference type="Pfam" id="PF01270">
    <property type="entry name" value="Glyco_hydro_8"/>
    <property type="match status" value="1"/>
</dbReference>
<evidence type="ECO:0000256" key="1">
    <source>
        <dbReference type="ARBA" id="ARBA00009209"/>
    </source>
</evidence>
<reference evidence="5 6" key="1">
    <citation type="submission" date="2016-08" db="EMBL/GenBank/DDBJ databases">
        <title>Genome sequencing of Paenibacillus sp. TI45-13ar, isolated from Korean traditional nuruk.</title>
        <authorList>
            <person name="Kim S.-J."/>
        </authorList>
    </citation>
    <scope>NUCLEOTIDE SEQUENCE [LARGE SCALE GENOMIC DNA]</scope>
    <source>
        <strain evidence="5 6">TI45-13ar</strain>
    </source>
</reference>